<dbReference type="InterPro" id="IPR036412">
    <property type="entry name" value="HAD-like_sf"/>
</dbReference>
<dbReference type="InterPro" id="IPR006357">
    <property type="entry name" value="HAD-SF_hydro_IIA"/>
</dbReference>
<gene>
    <name evidence="4" type="ORF">Mgra_00004022</name>
</gene>
<organism evidence="4 5">
    <name type="scientific">Meloidogyne graminicola</name>
    <dbReference type="NCBI Taxonomy" id="189291"/>
    <lineage>
        <taxon>Eukaryota</taxon>
        <taxon>Metazoa</taxon>
        <taxon>Ecdysozoa</taxon>
        <taxon>Nematoda</taxon>
        <taxon>Chromadorea</taxon>
        <taxon>Rhabditida</taxon>
        <taxon>Tylenchina</taxon>
        <taxon>Tylenchomorpha</taxon>
        <taxon>Tylenchoidea</taxon>
        <taxon>Meloidogynidae</taxon>
        <taxon>Meloidogyninae</taxon>
        <taxon>Meloidogyne</taxon>
    </lineage>
</organism>
<dbReference type="Pfam" id="PF13344">
    <property type="entry name" value="Hydrolase_6"/>
    <property type="match status" value="1"/>
</dbReference>
<dbReference type="InterPro" id="IPR023214">
    <property type="entry name" value="HAD_sf"/>
</dbReference>
<name>A0A8S9ZTV8_9BILA</name>
<dbReference type="SUPFAM" id="SSF56784">
    <property type="entry name" value="HAD-like"/>
    <property type="match status" value="1"/>
</dbReference>
<evidence type="ECO:0000256" key="2">
    <source>
        <dbReference type="SAM" id="Coils"/>
    </source>
</evidence>
<dbReference type="AlphaFoldDB" id="A0A8S9ZTV8"/>
<evidence type="ECO:0000313" key="5">
    <source>
        <dbReference type="Proteomes" id="UP000605970"/>
    </source>
</evidence>
<feature type="signal peptide" evidence="3">
    <location>
        <begin position="1"/>
        <end position="16"/>
    </location>
</feature>
<dbReference type="Proteomes" id="UP000605970">
    <property type="component" value="Unassembled WGS sequence"/>
</dbReference>
<feature type="coiled-coil region" evidence="2">
    <location>
        <begin position="28"/>
        <end position="69"/>
    </location>
</feature>
<evidence type="ECO:0000313" key="4">
    <source>
        <dbReference type="EMBL" id="KAF7636626.1"/>
    </source>
</evidence>
<reference evidence="4" key="1">
    <citation type="journal article" date="2020" name="Ecol. Evol.">
        <title>Genome structure and content of the rice root-knot nematode (Meloidogyne graminicola).</title>
        <authorList>
            <person name="Phan N.T."/>
            <person name="Danchin E.G.J."/>
            <person name="Klopp C."/>
            <person name="Perfus-Barbeoch L."/>
            <person name="Kozlowski D.K."/>
            <person name="Koutsovoulos G.D."/>
            <person name="Lopez-Roques C."/>
            <person name="Bouchez O."/>
            <person name="Zahm M."/>
            <person name="Besnard G."/>
            <person name="Bellafiore S."/>
        </authorList>
    </citation>
    <scope>NUCLEOTIDE SEQUENCE</scope>
    <source>
        <strain evidence="4">VN-18</strain>
    </source>
</reference>
<evidence type="ECO:0000256" key="1">
    <source>
        <dbReference type="ARBA" id="ARBA00022801"/>
    </source>
</evidence>
<proteinExistence type="predicted"/>
<dbReference type="InterPro" id="IPR006349">
    <property type="entry name" value="PGP_euk"/>
</dbReference>
<sequence>MLIFFIILHFFSICLFSCFNFMVTQEAYDRVVERRDQLQAANANLTERFNDAQREIEHLRNQNAVLINTNAMLVGLLRDNQNMQQQNPPQSGQCLRGILCLGWLVEGPPPYQYMHQLQLYDPGQQQNFGRRSNGKNLLCISSSRSTSSGLTQSSIKKPQYLDSRKFRFELLDNIDTFVFDADGVLWLDENEIGGSVSFIEYIAKLGKKIIILTNNAIKSRAVYANELTGFGYGRYINGDNVVNPAAVIADLIHRSALVNKGKKVYLIGSQCLKYELDVLNIDYFCDGTDLVDIQSSSNSQAFKIEEHPDNVGAVVVGFDKYCNVLNLMKAANYLKSIYLTFLNKTGIHFLNEDCLFFATTEEETCPCPNLTTIGAAPLVAAVKTASGREPLIVGKSSAPAFEFICRLCGVDDPRRILMIGDRLNTEVKFEYDNGLRTLLVFSQCHGLDVIEDGIPQSRDDLVPEFYAECLGALIPKSENN</sequence>
<dbReference type="NCBIfam" id="TIGR01452">
    <property type="entry name" value="PGP_euk"/>
    <property type="match status" value="1"/>
</dbReference>
<dbReference type="GO" id="GO:0005737">
    <property type="term" value="C:cytoplasm"/>
    <property type="evidence" value="ECO:0007669"/>
    <property type="project" value="TreeGrafter"/>
</dbReference>
<evidence type="ECO:0000256" key="3">
    <source>
        <dbReference type="SAM" id="SignalP"/>
    </source>
</evidence>
<dbReference type="NCBIfam" id="TIGR01460">
    <property type="entry name" value="HAD-SF-IIA"/>
    <property type="match status" value="1"/>
</dbReference>
<dbReference type="OrthoDB" id="413953at2759"/>
<dbReference type="Pfam" id="PF13242">
    <property type="entry name" value="Hydrolase_like"/>
    <property type="match status" value="1"/>
</dbReference>
<keyword evidence="2" id="KW-0175">Coiled coil</keyword>
<accession>A0A8S9ZTV8</accession>
<dbReference type="EMBL" id="JABEBT010000028">
    <property type="protein sequence ID" value="KAF7636626.1"/>
    <property type="molecule type" value="Genomic_DNA"/>
</dbReference>
<comment type="caution">
    <text evidence="4">The sequence shown here is derived from an EMBL/GenBank/DDBJ whole genome shotgun (WGS) entry which is preliminary data.</text>
</comment>
<keyword evidence="5" id="KW-1185">Reference proteome</keyword>
<dbReference type="PANTHER" id="PTHR19288:SF83">
    <property type="entry name" value="PHOSPHOGLYCOLATE PHOSPHATASE"/>
    <property type="match status" value="1"/>
</dbReference>
<dbReference type="Gene3D" id="3.40.50.1000">
    <property type="entry name" value="HAD superfamily/HAD-like"/>
    <property type="match status" value="2"/>
</dbReference>
<keyword evidence="3" id="KW-0732">Signal</keyword>
<protein>
    <submittedName>
        <fullName evidence="4">Uncharacterized protein</fullName>
    </submittedName>
</protein>
<keyword evidence="1" id="KW-0378">Hydrolase</keyword>
<dbReference type="GO" id="GO:0016791">
    <property type="term" value="F:phosphatase activity"/>
    <property type="evidence" value="ECO:0007669"/>
    <property type="project" value="InterPro"/>
</dbReference>
<dbReference type="PANTHER" id="PTHR19288">
    <property type="entry name" value="4-NITROPHENYLPHOSPHATASE-RELATED"/>
    <property type="match status" value="1"/>
</dbReference>
<feature type="chain" id="PRO_5035805735" evidence="3">
    <location>
        <begin position="17"/>
        <end position="480"/>
    </location>
</feature>